<accession>A0ABW4KVY1</accession>
<keyword evidence="1" id="KW-1133">Transmembrane helix</keyword>
<dbReference type="Pfam" id="PF14341">
    <property type="entry name" value="PilX_N"/>
    <property type="match status" value="1"/>
</dbReference>
<evidence type="ECO:0000259" key="2">
    <source>
        <dbReference type="Pfam" id="PF13681"/>
    </source>
</evidence>
<feature type="domain" description="Type 4 fimbrial biogenesis protein PilX N-terminal" evidence="3">
    <location>
        <begin position="15"/>
        <end position="62"/>
    </location>
</feature>
<dbReference type="InterPro" id="IPR025205">
    <property type="entry name" value="PilX/PilW_C"/>
</dbReference>
<feature type="domain" description="PilX/PilW C-terminal" evidence="2">
    <location>
        <begin position="123"/>
        <end position="255"/>
    </location>
</feature>
<reference evidence="5" key="1">
    <citation type="journal article" date="2019" name="Int. J. Syst. Evol. Microbiol.">
        <title>The Global Catalogue of Microorganisms (GCM) 10K type strain sequencing project: providing services to taxonomists for standard genome sequencing and annotation.</title>
        <authorList>
            <consortium name="The Broad Institute Genomics Platform"/>
            <consortium name="The Broad Institute Genome Sequencing Center for Infectious Disease"/>
            <person name="Wu L."/>
            <person name="Ma J."/>
        </authorList>
    </citation>
    <scope>NUCLEOTIDE SEQUENCE [LARGE SCALE GENOMIC DNA]</scope>
    <source>
        <strain evidence="5">LMG 29247</strain>
    </source>
</reference>
<protein>
    <submittedName>
        <fullName evidence="4">PilX N-terminal domain-containing pilus assembly protein</fullName>
    </submittedName>
</protein>
<dbReference type="InterPro" id="IPR025746">
    <property type="entry name" value="PilX_N_dom"/>
</dbReference>
<dbReference type="Pfam" id="PF13681">
    <property type="entry name" value="PilX"/>
    <property type="match status" value="1"/>
</dbReference>
<evidence type="ECO:0000259" key="3">
    <source>
        <dbReference type="Pfam" id="PF14341"/>
    </source>
</evidence>
<keyword evidence="1" id="KW-0812">Transmembrane</keyword>
<gene>
    <name evidence="4" type="ORF">ACFSF0_15480</name>
</gene>
<keyword evidence="1" id="KW-0472">Membrane</keyword>
<name>A0ABW4KVY1_9BURK</name>
<evidence type="ECO:0000313" key="5">
    <source>
        <dbReference type="Proteomes" id="UP001597304"/>
    </source>
</evidence>
<dbReference type="RefSeq" id="WP_147912393.1">
    <property type="nucleotide sequence ID" value="NZ_JBHUEJ010000036.1"/>
</dbReference>
<proteinExistence type="predicted"/>
<evidence type="ECO:0000256" key="1">
    <source>
        <dbReference type="SAM" id="Phobius"/>
    </source>
</evidence>
<comment type="caution">
    <text evidence="4">The sequence shown here is derived from an EMBL/GenBank/DDBJ whole genome shotgun (WGS) entry which is preliminary data.</text>
</comment>
<feature type="transmembrane region" description="Helical" evidence="1">
    <location>
        <begin position="16"/>
        <end position="36"/>
    </location>
</feature>
<organism evidence="4 5">
    <name type="scientific">Ottowia flava</name>
    <dbReference type="NCBI Taxonomy" id="2675430"/>
    <lineage>
        <taxon>Bacteria</taxon>
        <taxon>Pseudomonadati</taxon>
        <taxon>Pseudomonadota</taxon>
        <taxon>Betaproteobacteria</taxon>
        <taxon>Burkholderiales</taxon>
        <taxon>Comamonadaceae</taxon>
        <taxon>Ottowia</taxon>
    </lineage>
</organism>
<dbReference type="Proteomes" id="UP001597304">
    <property type="component" value="Unassembled WGS sequence"/>
</dbReference>
<dbReference type="EMBL" id="JBHUEJ010000036">
    <property type="protein sequence ID" value="MFD1712012.1"/>
    <property type="molecule type" value="Genomic_DNA"/>
</dbReference>
<evidence type="ECO:0000313" key="4">
    <source>
        <dbReference type="EMBL" id="MFD1712012.1"/>
    </source>
</evidence>
<sequence length="261" mass="28558">MNLVKPFHVSAHRQRGVALFVVLVFVMLSMLLALWASRTSLFNEMVVGNDADYQRAFEAAQALLQDAELDIRGEYADGQPYPLTGYCAGDLCRKAPPYQIPLEAKEVSALLAALENQPTRCAKGLCLKRAGRQDFWNTTASTTLNAGEFRLSQLAVENVGARYGQFTGAAFESSDSAPANPILADRSANDRGGWYWIEVLPYDESSKTAALITDSTAGAANRLPLNLTPSVVYRITALAYGRKANTMVVLQETYAPQRLKD</sequence>
<keyword evidence="5" id="KW-1185">Reference proteome</keyword>